<evidence type="ECO:0000256" key="1">
    <source>
        <dbReference type="ARBA" id="ARBA00004167"/>
    </source>
</evidence>
<keyword evidence="8" id="KW-1185">Reference proteome</keyword>
<evidence type="ECO:0000256" key="5">
    <source>
        <dbReference type="PROSITE-ProRule" id="PRU00043"/>
    </source>
</evidence>
<keyword evidence="5" id="KW-0106">Calcium</keyword>
<dbReference type="CDD" id="cd11304">
    <property type="entry name" value="Cadherin_repeat"/>
    <property type="match status" value="1"/>
</dbReference>
<feature type="non-terminal residue" evidence="7">
    <location>
        <position position="135"/>
    </location>
</feature>
<reference evidence="7" key="1">
    <citation type="submission" date="2022-03" db="EMBL/GenBank/DDBJ databases">
        <authorList>
            <person name="Martin C."/>
        </authorList>
    </citation>
    <scope>NUCLEOTIDE SEQUENCE</scope>
</reference>
<evidence type="ECO:0000256" key="3">
    <source>
        <dbReference type="ARBA" id="ARBA00022989"/>
    </source>
</evidence>
<keyword evidence="2" id="KW-0812">Transmembrane</keyword>
<organism evidence="7 8">
    <name type="scientific">Owenia fusiformis</name>
    <name type="common">Polychaete worm</name>
    <dbReference type="NCBI Taxonomy" id="6347"/>
    <lineage>
        <taxon>Eukaryota</taxon>
        <taxon>Metazoa</taxon>
        <taxon>Spiralia</taxon>
        <taxon>Lophotrochozoa</taxon>
        <taxon>Annelida</taxon>
        <taxon>Polychaeta</taxon>
        <taxon>Sedentaria</taxon>
        <taxon>Canalipalpata</taxon>
        <taxon>Sabellida</taxon>
        <taxon>Oweniida</taxon>
        <taxon>Oweniidae</taxon>
        <taxon>Owenia</taxon>
    </lineage>
</organism>
<comment type="caution">
    <text evidence="7">The sequence shown here is derived from an EMBL/GenBank/DDBJ whole genome shotgun (WGS) entry which is preliminary data.</text>
</comment>
<gene>
    <name evidence="7" type="ORF">OFUS_LOCUS17784</name>
</gene>
<name>A0A8S4PI28_OWEFU</name>
<protein>
    <recommendedName>
        <fullName evidence="6">Cadherin domain-containing protein</fullName>
    </recommendedName>
</protein>
<evidence type="ECO:0000313" key="7">
    <source>
        <dbReference type="EMBL" id="CAH1792863.1"/>
    </source>
</evidence>
<evidence type="ECO:0000313" key="8">
    <source>
        <dbReference type="Proteomes" id="UP000749559"/>
    </source>
</evidence>
<dbReference type="OrthoDB" id="283575at2759"/>
<evidence type="ECO:0000256" key="2">
    <source>
        <dbReference type="ARBA" id="ARBA00022692"/>
    </source>
</evidence>
<comment type="subcellular location">
    <subcellularLocation>
        <location evidence="1">Membrane</location>
        <topology evidence="1">Single-pass membrane protein</topology>
    </subcellularLocation>
</comment>
<dbReference type="InterPro" id="IPR050174">
    <property type="entry name" value="Protocadherin/Cadherin-CA"/>
</dbReference>
<evidence type="ECO:0000259" key="6">
    <source>
        <dbReference type="PROSITE" id="PS50268"/>
    </source>
</evidence>
<proteinExistence type="predicted"/>
<dbReference type="Proteomes" id="UP000749559">
    <property type="component" value="Unassembled WGS sequence"/>
</dbReference>
<dbReference type="PANTHER" id="PTHR24028">
    <property type="entry name" value="CADHERIN-87A"/>
    <property type="match status" value="1"/>
</dbReference>
<dbReference type="GO" id="GO:0007156">
    <property type="term" value="P:homophilic cell adhesion via plasma membrane adhesion molecules"/>
    <property type="evidence" value="ECO:0007669"/>
    <property type="project" value="InterPro"/>
</dbReference>
<keyword evidence="4" id="KW-0325">Glycoprotein</keyword>
<dbReference type="EMBL" id="CAIIXF020000008">
    <property type="protein sequence ID" value="CAH1792863.1"/>
    <property type="molecule type" value="Genomic_DNA"/>
</dbReference>
<dbReference type="SUPFAM" id="SSF49313">
    <property type="entry name" value="Cadherin-like"/>
    <property type="match status" value="1"/>
</dbReference>
<sequence>ENSSVGDRIGTLSIIDDSKNNSYEYTIVSQVGVFGIEEDALIVRNNTMLDFERCPFILVSVKATRIDSQTKFTKQTFNISVIDVNEPPLIIIVELNNIPENSQIDKPVIAFRVEDPDLMSSVTCLARSDTSNFTI</sequence>
<dbReference type="AlphaFoldDB" id="A0A8S4PI28"/>
<dbReference type="GO" id="GO:0005509">
    <property type="term" value="F:calcium ion binding"/>
    <property type="evidence" value="ECO:0007669"/>
    <property type="project" value="UniProtKB-UniRule"/>
</dbReference>
<feature type="non-terminal residue" evidence="7">
    <location>
        <position position="1"/>
    </location>
</feature>
<accession>A0A8S4PI28</accession>
<dbReference type="InterPro" id="IPR015919">
    <property type="entry name" value="Cadherin-like_sf"/>
</dbReference>
<dbReference type="GO" id="GO:0005886">
    <property type="term" value="C:plasma membrane"/>
    <property type="evidence" value="ECO:0007669"/>
    <property type="project" value="TreeGrafter"/>
</dbReference>
<dbReference type="Gene3D" id="2.60.40.60">
    <property type="entry name" value="Cadherins"/>
    <property type="match status" value="1"/>
</dbReference>
<feature type="domain" description="Cadherin" evidence="6">
    <location>
        <begin position="1"/>
        <end position="90"/>
    </location>
</feature>
<dbReference type="PROSITE" id="PS50268">
    <property type="entry name" value="CADHERIN_2"/>
    <property type="match status" value="1"/>
</dbReference>
<keyword evidence="3" id="KW-0472">Membrane</keyword>
<keyword evidence="3" id="KW-1133">Transmembrane helix</keyword>
<dbReference type="SMART" id="SM00112">
    <property type="entry name" value="CA"/>
    <property type="match status" value="1"/>
</dbReference>
<evidence type="ECO:0000256" key="4">
    <source>
        <dbReference type="ARBA" id="ARBA00023180"/>
    </source>
</evidence>
<dbReference type="InterPro" id="IPR002126">
    <property type="entry name" value="Cadherin-like_dom"/>
</dbReference>
<dbReference type="PANTHER" id="PTHR24028:SF328">
    <property type="entry name" value="CADHERIN-3"/>
    <property type="match status" value="1"/>
</dbReference>